<accession>A0ABR1H2S9</accession>
<dbReference type="EMBL" id="JAZAVJ010000086">
    <property type="protein sequence ID" value="KAK7415248.1"/>
    <property type="molecule type" value="Genomic_DNA"/>
</dbReference>
<dbReference type="Gene3D" id="1.10.3380.10">
    <property type="entry name" value="Sec63 N-terminal domain-like domain"/>
    <property type="match status" value="1"/>
</dbReference>
<gene>
    <name evidence="3" type="ORF">QQX98_005997</name>
</gene>
<dbReference type="Pfam" id="PF02889">
    <property type="entry name" value="Sec63"/>
    <property type="match status" value="1"/>
</dbReference>
<dbReference type="Proteomes" id="UP001498476">
    <property type="component" value="Unassembled WGS sequence"/>
</dbReference>
<keyword evidence="4" id="KW-1185">Reference proteome</keyword>
<organism evidence="3 4">
    <name type="scientific">Neonectria punicea</name>
    <dbReference type="NCBI Taxonomy" id="979145"/>
    <lineage>
        <taxon>Eukaryota</taxon>
        <taxon>Fungi</taxon>
        <taxon>Dikarya</taxon>
        <taxon>Ascomycota</taxon>
        <taxon>Pezizomycotina</taxon>
        <taxon>Sordariomycetes</taxon>
        <taxon>Hypocreomycetidae</taxon>
        <taxon>Hypocreales</taxon>
        <taxon>Nectriaceae</taxon>
        <taxon>Neonectria</taxon>
    </lineage>
</organism>
<comment type="caution">
    <text evidence="3">The sequence shown here is derived from an EMBL/GenBank/DDBJ whole genome shotgun (WGS) entry which is preliminary data.</text>
</comment>
<evidence type="ECO:0000313" key="3">
    <source>
        <dbReference type="EMBL" id="KAK7415248.1"/>
    </source>
</evidence>
<proteinExistence type="predicted"/>
<dbReference type="SUPFAM" id="SSF158702">
    <property type="entry name" value="Sec63 N-terminal domain-like"/>
    <property type="match status" value="1"/>
</dbReference>
<evidence type="ECO:0000313" key="4">
    <source>
        <dbReference type="Proteomes" id="UP001498476"/>
    </source>
</evidence>
<feature type="region of interest" description="Disordered" evidence="1">
    <location>
        <begin position="1"/>
        <end position="28"/>
    </location>
</feature>
<name>A0ABR1H2S9_9HYPO</name>
<feature type="compositionally biased region" description="Polar residues" evidence="1">
    <location>
        <begin position="1"/>
        <end position="25"/>
    </location>
</feature>
<dbReference type="InterPro" id="IPR052247">
    <property type="entry name" value="Meiotic_Crossover_Helicase"/>
</dbReference>
<dbReference type="PANTHER" id="PTHR47835">
    <property type="entry name" value="HFM1, ATP DEPENDENT DNA HELICASE HOMOLOG"/>
    <property type="match status" value="1"/>
</dbReference>
<dbReference type="InterPro" id="IPR004179">
    <property type="entry name" value="Sec63-dom"/>
</dbReference>
<evidence type="ECO:0000259" key="2">
    <source>
        <dbReference type="SMART" id="SM00973"/>
    </source>
</evidence>
<dbReference type="PANTHER" id="PTHR47835:SF3">
    <property type="entry name" value="HELICASE FOR MEIOSIS 1"/>
    <property type="match status" value="1"/>
</dbReference>
<sequence length="365" mass="40877">MATQRQLPSASPSTIRPLEQSSQLPVPSDASHEIQLRYKLAATTFKTLCTIAKAPTRHDVLKKACLATEFRSFPIQKTEKAFLREVNEHTAIPYPIAENISQPWHKVFLVIQVELLRTGWPNKLSAVARKELHSELRRMYDIVDRALRCLVDILGERDHGKGVTTALDVLRSVKAGVWEGSEKQLLQIDGIGLAKMNRLAQAGINNIRQLSQLEFYHIERLLSRNPPYGQKMLHQLAGFPTLTLSFEVLGQYRSSPNPGSSSDNTPRPLMTEVVPSGPIPTWIVRVVLGYTNKQVPSWKKLSPWVTLVVEGHEGRLAWFWRGSVKRLVGGKEMIIGLTATKGEVLNVAFACEEIVGTIVRETIQV</sequence>
<feature type="domain" description="SEC63" evidence="2">
    <location>
        <begin position="42"/>
        <end position="365"/>
    </location>
</feature>
<evidence type="ECO:0000256" key="1">
    <source>
        <dbReference type="SAM" id="MobiDB-lite"/>
    </source>
</evidence>
<reference evidence="3 4" key="1">
    <citation type="journal article" date="2025" name="Microbiol. Resour. Announc.">
        <title>Draft genome sequences for Neonectria magnoliae and Neonectria punicea, canker pathogens of Liriodendron tulipifera and Acer saccharum in West Virginia.</title>
        <authorList>
            <person name="Petronek H.M."/>
            <person name="Kasson M.T."/>
            <person name="Metheny A.M."/>
            <person name="Stauder C.M."/>
            <person name="Lovett B."/>
            <person name="Lynch S.C."/>
            <person name="Garnas J.R."/>
            <person name="Kasson L.R."/>
            <person name="Stajich J.E."/>
        </authorList>
    </citation>
    <scope>NUCLEOTIDE SEQUENCE [LARGE SCALE GENOMIC DNA]</scope>
    <source>
        <strain evidence="3 4">NRRL 64653</strain>
    </source>
</reference>
<dbReference type="SMART" id="SM00973">
    <property type="entry name" value="Sec63"/>
    <property type="match status" value="1"/>
</dbReference>
<protein>
    <recommendedName>
        <fullName evidence="2">SEC63 domain-containing protein</fullName>
    </recommendedName>
</protein>